<dbReference type="Pfam" id="PF18040">
    <property type="entry name" value="BPA_C"/>
    <property type="match status" value="1"/>
</dbReference>
<dbReference type="InterPro" id="IPR040527">
    <property type="entry name" value="Beta-sand_Porphyrn"/>
</dbReference>
<dbReference type="InterPro" id="IPR041690">
    <property type="entry name" value="Cadherin_5"/>
</dbReference>
<dbReference type="Gene3D" id="2.60.40.1180">
    <property type="entry name" value="Golgi alpha-mannosidase II"/>
    <property type="match status" value="1"/>
</dbReference>
<dbReference type="EMBL" id="CP109967">
    <property type="protein sequence ID" value="WAJ72114.1"/>
    <property type="molecule type" value="Genomic_DNA"/>
</dbReference>
<keyword evidence="2" id="KW-0614">Plasmid</keyword>
<dbReference type="Gene3D" id="2.60.120.1200">
    <property type="match status" value="1"/>
</dbReference>
<dbReference type="Pfam" id="PF17892">
    <property type="entry name" value="Cadherin_5"/>
    <property type="match status" value="1"/>
</dbReference>
<dbReference type="InterPro" id="IPR041224">
    <property type="entry name" value="BPA_C"/>
</dbReference>
<dbReference type="InterPro" id="IPR003343">
    <property type="entry name" value="Big_2"/>
</dbReference>
<dbReference type="CDD" id="cd21510">
    <property type="entry name" value="agarase_cat"/>
    <property type="match status" value="1"/>
</dbReference>
<dbReference type="Pfam" id="PF02368">
    <property type="entry name" value="Big_2"/>
    <property type="match status" value="1"/>
</dbReference>
<organism evidence="2 3">
    <name type="scientific">Catenovulum adriaticum</name>
    <dbReference type="NCBI Taxonomy" id="2984846"/>
    <lineage>
        <taxon>Bacteria</taxon>
        <taxon>Pseudomonadati</taxon>
        <taxon>Pseudomonadota</taxon>
        <taxon>Gammaproteobacteria</taxon>
        <taxon>Alteromonadales</taxon>
        <taxon>Alteromonadaceae</taxon>
        <taxon>Catenovulum</taxon>
    </lineage>
</organism>
<accession>A0ABY7ARK3</accession>
<dbReference type="Proteomes" id="UP001163726">
    <property type="component" value="Plasmid pCadTS8_2"/>
</dbReference>
<protein>
    <submittedName>
        <fullName evidence="2">Ig-like domain-containing protein</fullName>
    </submittedName>
</protein>
<reference evidence="2" key="1">
    <citation type="submission" date="2022-10" db="EMBL/GenBank/DDBJ databases">
        <title>Catenovulum adriacola sp. nov. isolated in the Harbour of Susak.</title>
        <authorList>
            <person name="Schoch T."/>
            <person name="Reich S.J."/>
            <person name="Stoeferle S."/>
            <person name="Flaiz M."/>
            <person name="Kazda M."/>
            <person name="Riedel C.U."/>
            <person name="Duerre P."/>
        </authorList>
    </citation>
    <scope>NUCLEOTIDE SEQUENCE</scope>
    <source>
        <strain evidence="2">TS8</strain>
        <plasmid evidence="2">pCadTS8_2</plasmid>
    </source>
</reference>
<dbReference type="SUPFAM" id="SSF49373">
    <property type="entry name" value="Invasin/intimin cell-adhesion fragments"/>
    <property type="match status" value="1"/>
</dbReference>
<name>A0ABY7ARK3_9ALTE</name>
<proteinExistence type="predicted"/>
<dbReference type="SMART" id="SM00635">
    <property type="entry name" value="BID_2"/>
    <property type="match status" value="1"/>
</dbReference>
<dbReference type="Gene3D" id="2.60.40.1080">
    <property type="match status" value="1"/>
</dbReference>
<dbReference type="InterPro" id="IPR017853">
    <property type="entry name" value="GH"/>
</dbReference>
<evidence type="ECO:0000259" key="1">
    <source>
        <dbReference type="SMART" id="SM00635"/>
    </source>
</evidence>
<dbReference type="Gene3D" id="2.60.120.260">
    <property type="entry name" value="Galactose-binding domain-like"/>
    <property type="match status" value="1"/>
</dbReference>
<gene>
    <name evidence="2" type="ORF">OLW01_17690</name>
</gene>
<sequence length="1043" mass="116963">MINTFKIKPLVAAMLIHNLAACGGSNEKNDDPKQTPIDNSAPTVTSELNFEFIESSEMQTIELLSGAQDINGDNLTVINWHADSSNPAIETARTANQLTITPSDLADTLNEGESQTFKFSYQISDGALTVDQQLKIIIKGVSEKTNATQVIVTTALNTLQYYENSAILQRDKFFNMHDSFSKGYTEAVIKLYVDELNINQGRQFWSPIDVATQIAGESNYPETSVAQQQGPANVNSYHANPLTKLTGEQNRTVMTSHPKNNMSVNNNPVEGARWAADYFEHYYDDASLPLIFEPMNEPFVHAWEYQSQYNNSDHETRQHMTKWFKEIGKAIDNRPALKNLNVVGYSAAWPSMELPFNTGKYFAHWESRQKLFMDEAGPYMDGFSVHLYDGINIIDDSVADDTSEIRRSGANAQAILDLIETYSHYKWNTVKPHAITEYGNIVDRAPNEVDYNETVNSQTMRSINNILMELLTREDRILTSIPFIAGYTTWYWQDPNSGNGQPYNPSMWRPDPEKIQLNADTNKWEFKNPQDPNNYLLTKNHLFYAFWKDVKGHRLAISSPDPDVQTAAYAYNDKAYLIINNLADEVKDIQLDINALTGFNFEAVELERLTVPVNTAATHTSKNLNISGALDGTAHSELAIKLAVGETIKFTLDLDKNVPIDQTLQRKTYYANEHLQSINANQSIKFNINHVQLTSKDTQPSSAMLRMGLGRAHTGSKQPIVKINGTQITVPENWAGYDQKNRKEGFFGAIDIPVPYELIAEDNEITLTFPDDGGKVSSLILEVNNQIDNLVITEIKVNENQILKIGKTFQATSQVLPDHAPNKTISWVSSNEAVARVDNQGLVTAVSQGTAEITANSHNGLSSSFILTVPKADANLLADLNTDFEDGDITPWGKFWQTDLTSQFDITNDAAKTGNYGLQVNINNDDKPNGISLSRNTLPQIFGENQNRQFMLMFDIKINSSELASIPMKFFMVPRNDSTGKDEWISRIEKSISVNNTTGWQTIELQFDEANWGEHLARMELYFSAQSGAIDAHVDNIQIKILE</sequence>
<evidence type="ECO:0000313" key="3">
    <source>
        <dbReference type="Proteomes" id="UP001163726"/>
    </source>
</evidence>
<dbReference type="SUPFAM" id="SSF51445">
    <property type="entry name" value="(Trans)glycosidases"/>
    <property type="match status" value="1"/>
</dbReference>
<keyword evidence="3" id="KW-1185">Reference proteome</keyword>
<feature type="domain" description="BIG2" evidence="1">
    <location>
        <begin position="791"/>
        <end position="867"/>
    </location>
</feature>
<geneLocation type="plasmid" evidence="2 3">
    <name>pCadTS8_2</name>
</geneLocation>
<dbReference type="InterPro" id="IPR008964">
    <property type="entry name" value="Invasin/intimin_cell_adhesion"/>
</dbReference>
<dbReference type="InterPro" id="IPR013780">
    <property type="entry name" value="Glyco_hydro_b"/>
</dbReference>
<dbReference type="Gene3D" id="3.20.20.80">
    <property type="entry name" value="Glycosidases"/>
    <property type="match status" value="1"/>
</dbReference>
<dbReference type="Pfam" id="PF18206">
    <property type="entry name" value="Porphyrn_cat_1"/>
    <property type="match status" value="1"/>
</dbReference>
<dbReference type="RefSeq" id="WP_268076831.1">
    <property type="nucleotide sequence ID" value="NZ_CP109967.1"/>
</dbReference>
<evidence type="ECO:0000313" key="2">
    <source>
        <dbReference type="EMBL" id="WAJ72114.1"/>
    </source>
</evidence>